<dbReference type="AlphaFoldDB" id="A0A0Q0CNZ1"/>
<sequence length="99" mass="11034">MQIQVIVEARANKAEDSVGSVMAGLKRTEHGYPLIHADAYAVEGLLGILDVRAARGERELMVLQCGREQIQAVLEWQSETEDLLNLKDLVIHLVRKAEI</sequence>
<proteinExistence type="predicted"/>
<dbReference type="Proteomes" id="UP000050384">
    <property type="component" value="Unassembled WGS sequence"/>
</dbReference>
<dbReference type="RefSeq" id="WP_057426307.1">
    <property type="nucleotide sequence ID" value="NZ_LJRI01000169.1"/>
</dbReference>
<evidence type="ECO:0000313" key="2">
    <source>
        <dbReference type="Proteomes" id="UP000050384"/>
    </source>
</evidence>
<accession>A0A0Q0CNZ1</accession>
<dbReference type="PATRIC" id="fig|264459.3.peg.4882"/>
<dbReference type="EMBL" id="LJRI01000169">
    <property type="protein sequence ID" value="KPZ10710.1"/>
    <property type="molecule type" value="Genomic_DNA"/>
</dbReference>
<gene>
    <name evidence="1" type="ORF">ALO94_03030</name>
</gene>
<name>A0A0Q0CNZ1_PSESX</name>
<comment type="caution">
    <text evidence="1">The sequence shown here is derived from an EMBL/GenBank/DDBJ whole genome shotgun (WGS) entry which is preliminary data.</text>
</comment>
<evidence type="ECO:0000313" key="1">
    <source>
        <dbReference type="EMBL" id="KPZ10710.1"/>
    </source>
</evidence>
<organism evidence="1 2">
    <name type="scientific">Pseudomonas syringae pv. spinaceae</name>
    <dbReference type="NCBI Taxonomy" id="264459"/>
    <lineage>
        <taxon>Bacteria</taxon>
        <taxon>Pseudomonadati</taxon>
        <taxon>Pseudomonadota</taxon>
        <taxon>Gammaproteobacteria</taxon>
        <taxon>Pseudomonadales</taxon>
        <taxon>Pseudomonadaceae</taxon>
        <taxon>Pseudomonas</taxon>
        <taxon>Pseudomonas syringae</taxon>
    </lineage>
</organism>
<protein>
    <submittedName>
        <fullName evidence="1">Uncharacterized protein</fullName>
    </submittedName>
</protein>
<reference evidence="1 2" key="1">
    <citation type="submission" date="2015-09" db="EMBL/GenBank/DDBJ databases">
        <title>Genome announcement of multiple Pseudomonas syringae strains.</title>
        <authorList>
            <person name="Thakur S."/>
            <person name="Wang P.W."/>
            <person name="Gong Y."/>
            <person name="Weir B.S."/>
            <person name="Guttman D.S."/>
        </authorList>
    </citation>
    <scope>NUCLEOTIDE SEQUENCE [LARGE SCALE GENOMIC DNA]</scope>
    <source>
        <strain evidence="1 2">ICMP16929</strain>
    </source>
</reference>